<gene>
    <name evidence="2" type="ORF">SAMN04488058_12516</name>
</gene>
<feature type="region of interest" description="Disordered" evidence="1">
    <location>
        <begin position="19"/>
        <end position="69"/>
    </location>
</feature>
<evidence type="ECO:0000313" key="2">
    <source>
        <dbReference type="EMBL" id="SEJ86629.1"/>
    </source>
</evidence>
<dbReference type="STRING" id="856736.SAMN04488058_12516"/>
<evidence type="ECO:0000313" key="3">
    <source>
        <dbReference type="Proteomes" id="UP000199223"/>
    </source>
</evidence>
<organism evidence="2 3">
    <name type="scientific">Deinococcus reticulitermitis</name>
    <dbReference type="NCBI Taxonomy" id="856736"/>
    <lineage>
        <taxon>Bacteria</taxon>
        <taxon>Thermotogati</taxon>
        <taxon>Deinococcota</taxon>
        <taxon>Deinococci</taxon>
        <taxon>Deinococcales</taxon>
        <taxon>Deinococcaceae</taxon>
        <taxon>Deinococcus</taxon>
    </lineage>
</organism>
<keyword evidence="3" id="KW-1185">Reference proteome</keyword>
<name>A0A1H7CA36_9DEIO</name>
<dbReference type="AlphaFoldDB" id="A0A1H7CA36"/>
<accession>A0A1H7CA36</accession>
<dbReference type="EMBL" id="FNZA01000025">
    <property type="protein sequence ID" value="SEJ86629.1"/>
    <property type="molecule type" value="Genomic_DNA"/>
</dbReference>
<proteinExistence type="predicted"/>
<evidence type="ECO:0000256" key="1">
    <source>
        <dbReference type="SAM" id="MobiDB-lite"/>
    </source>
</evidence>
<sequence length="69" mass="7625">MGSAVRSPGGFVVGVVENPSKYEMSTAIRRPEFKASERKRRLREQKPEAERAAQSQVGARPMPAPSGRR</sequence>
<dbReference type="Proteomes" id="UP000199223">
    <property type="component" value="Unassembled WGS sequence"/>
</dbReference>
<protein>
    <submittedName>
        <fullName evidence="2">Uncharacterized protein</fullName>
    </submittedName>
</protein>
<reference evidence="3" key="1">
    <citation type="submission" date="2016-10" db="EMBL/GenBank/DDBJ databases">
        <authorList>
            <person name="Varghese N."/>
            <person name="Submissions S."/>
        </authorList>
    </citation>
    <scope>NUCLEOTIDE SEQUENCE [LARGE SCALE GENOMIC DNA]</scope>
    <source>
        <strain evidence="3">CGMCC 1.10218</strain>
    </source>
</reference>